<comment type="caution">
    <text evidence="1">The sequence shown here is derived from an EMBL/GenBank/DDBJ whole genome shotgun (WGS) entry which is preliminary data.</text>
</comment>
<dbReference type="EMBL" id="JAHMHQ010000012">
    <property type="protein sequence ID" value="KAK1635448.1"/>
    <property type="molecule type" value="Genomic_DNA"/>
</dbReference>
<evidence type="ECO:0000313" key="2">
    <source>
        <dbReference type="Proteomes" id="UP001243989"/>
    </source>
</evidence>
<reference evidence="1" key="1">
    <citation type="submission" date="2021-06" db="EMBL/GenBank/DDBJ databases">
        <title>Comparative genomics, transcriptomics and evolutionary studies reveal genomic signatures of adaptation to plant cell wall in hemibiotrophic fungi.</title>
        <authorList>
            <consortium name="DOE Joint Genome Institute"/>
            <person name="Baroncelli R."/>
            <person name="Diaz J.F."/>
            <person name="Benocci T."/>
            <person name="Peng M."/>
            <person name="Battaglia E."/>
            <person name="Haridas S."/>
            <person name="Andreopoulos W."/>
            <person name="Labutti K."/>
            <person name="Pangilinan J."/>
            <person name="Floch G.L."/>
            <person name="Makela M.R."/>
            <person name="Henrissat B."/>
            <person name="Grigoriev I.V."/>
            <person name="Crouch J.A."/>
            <person name="De Vries R.P."/>
            <person name="Sukno S.A."/>
            <person name="Thon M.R."/>
        </authorList>
    </citation>
    <scope>NUCLEOTIDE SEQUENCE</scope>
    <source>
        <strain evidence="1">CBS 102054</strain>
    </source>
</reference>
<organism evidence="1 2">
    <name type="scientific">Colletotrichum phormii</name>
    <dbReference type="NCBI Taxonomy" id="359342"/>
    <lineage>
        <taxon>Eukaryota</taxon>
        <taxon>Fungi</taxon>
        <taxon>Dikarya</taxon>
        <taxon>Ascomycota</taxon>
        <taxon>Pezizomycotina</taxon>
        <taxon>Sordariomycetes</taxon>
        <taxon>Hypocreomycetidae</taxon>
        <taxon>Glomerellales</taxon>
        <taxon>Glomerellaceae</taxon>
        <taxon>Colletotrichum</taxon>
        <taxon>Colletotrichum acutatum species complex</taxon>
    </lineage>
</organism>
<protein>
    <submittedName>
        <fullName evidence="1">Uncharacterized protein</fullName>
    </submittedName>
</protein>
<sequence length="129" mass="14748">MFWTPRSCRYFFSVTNLCFSLLQRTISTNQLERDYMSIIKSKHRHVNFSAASQNVTENSHCQFCGRMHHVDEHCSGQRRSPTAMPQFAAWLHKRAEFDILSIFSLRLFECPSRGCVASLATAGRAGGLD</sequence>
<dbReference type="RefSeq" id="XP_060444055.1">
    <property type="nucleotide sequence ID" value="XM_060586911.1"/>
</dbReference>
<evidence type="ECO:0000313" key="1">
    <source>
        <dbReference type="EMBL" id="KAK1635448.1"/>
    </source>
</evidence>
<gene>
    <name evidence="1" type="ORF">BDP81DRAFT_38264</name>
</gene>
<dbReference type="AlphaFoldDB" id="A0AAI9ZR30"/>
<dbReference type="GeneID" id="85471773"/>
<dbReference type="Proteomes" id="UP001243989">
    <property type="component" value="Unassembled WGS sequence"/>
</dbReference>
<keyword evidence="2" id="KW-1185">Reference proteome</keyword>
<name>A0AAI9ZR30_9PEZI</name>
<accession>A0AAI9ZR30</accession>
<proteinExistence type="predicted"/>